<accession>A0AAE0J7A5</accession>
<feature type="compositionally biased region" description="Basic and acidic residues" evidence="2">
    <location>
        <begin position="837"/>
        <end position="846"/>
    </location>
</feature>
<feature type="region of interest" description="Disordered" evidence="2">
    <location>
        <begin position="530"/>
        <end position="582"/>
    </location>
</feature>
<dbReference type="InterPro" id="IPR027267">
    <property type="entry name" value="AH/BAR_dom_sf"/>
</dbReference>
<feature type="compositionally biased region" description="Polar residues" evidence="2">
    <location>
        <begin position="568"/>
        <end position="577"/>
    </location>
</feature>
<keyword evidence="5" id="KW-1185">Reference proteome</keyword>
<dbReference type="CDD" id="cd09264">
    <property type="entry name" value="AP_Syp1_MHD"/>
    <property type="match status" value="1"/>
</dbReference>
<comment type="caution">
    <text evidence="4">The sequence shown here is derived from an EMBL/GenBank/DDBJ whole genome shotgun (WGS) entry which is preliminary data.</text>
</comment>
<reference evidence="4" key="2">
    <citation type="submission" date="2023-06" db="EMBL/GenBank/DDBJ databases">
        <authorList>
            <consortium name="Lawrence Berkeley National Laboratory"/>
            <person name="Haridas S."/>
            <person name="Hensen N."/>
            <person name="Bonometti L."/>
            <person name="Westerberg I."/>
            <person name="Brannstrom I.O."/>
            <person name="Guillou S."/>
            <person name="Cros-Aarteil S."/>
            <person name="Calhoun S."/>
            <person name="Kuo A."/>
            <person name="Mondo S."/>
            <person name="Pangilinan J."/>
            <person name="Riley R."/>
            <person name="Labutti K."/>
            <person name="Andreopoulos B."/>
            <person name="Lipzen A."/>
            <person name="Chen C."/>
            <person name="Yanf M."/>
            <person name="Daum C."/>
            <person name="Ng V."/>
            <person name="Clum A."/>
            <person name="Steindorff A."/>
            <person name="Ohm R."/>
            <person name="Martin F."/>
            <person name="Silar P."/>
            <person name="Natvig D."/>
            <person name="Lalanne C."/>
            <person name="Gautier V."/>
            <person name="Ament-Velasquez S.L."/>
            <person name="Kruys A."/>
            <person name="Hutchinson M.I."/>
            <person name="Powell A.J."/>
            <person name="Barry K."/>
            <person name="Miller A.N."/>
            <person name="Grigoriev I.V."/>
            <person name="Debuchy R."/>
            <person name="Gladieux P."/>
            <person name="Thoren M.H."/>
            <person name="Johannesson H."/>
        </authorList>
    </citation>
    <scope>NUCLEOTIDE SEQUENCE</scope>
    <source>
        <strain evidence="4">CBS 560.94</strain>
    </source>
</reference>
<protein>
    <submittedName>
        <fullName evidence="4">Muniscin C-terminal mu homology domain-containing protein</fullName>
    </submittedName>
</protein>
<dbReference type="FunFam" id="1.20.1270.60:FF:000102">
    <property type="entry name" value="WGS project CABT00000000 data, contig 2.23"/>
    <property type="match status" value="1"/>
</dbReference>
<keyword evidence="1" id="KW-0254">Endocytosis</keyword>
<dbReference type="Pfam" id="PF00611">
    <property type="entry name" value="FCH"/>
    <property type="match status" value="1"/>
</dbReference>
<dbReference type="PANTHER" id="PTHR23065">
    <property type="entry name" value="PROLINE-SERINE-THREONINE PHOSPHATASE INTERACTING PROTEIN 1"/>
    <property type="match status" value="1"/>
</dbReference>
<name>A0AAE0J7A5_9PEZI</name>
<feature type="compositionally biased region" description="Polar residues" evidence="2">
    <location>
        <begin position="424"/>
        <end position="434"/>
    </location>
</feature>
<evidence type="ECO:0000313" key="4">
    <source>
        <dbReference type="EMBL" id="KAK3337855.1"/>
    </source>
</evidence>
<proteinExistence type="predicted"/>
<evidence type="ECO:0000259" key="3">
    <source>
        <dbReference type="PROSITE" id="PS51072"/>
    </source>
</evidence>
<feature type="domain" description="MHD" evidence="3">
    <location>
        <begin position="605"/>
        <end position="862"/>
    </location>
</feature>
<dbReference type="SUPFAM" id="SSF103657">
    <property type="entry name" value="BAR/IMD domain-like"/>
    <property type="match status" value="1"/>
</dbReference>
<feature type="region of interest" description="Disordered" evidence="2">
    <location>
        <begin position="141"/>
        <end position="160"/>
    </location>
</feature>
<dbReference type="AlphaFoldDB" id="A0AAE0J7A5"/>
<dbReference type="InterPro" id="IPR018808">
    <property type="entry name" value="Muniscin_C"/>
</dbReference>
<feature type="compositionally biased region" description="Basic and acidic residues" evidence="2">
    <location>
        <begin position="141"/>
        <end position="150"/>
    </location>
</feature>
<dbReference type="PANTHER" id="PTHR23065:SF54">
    <property type="entry name" value="SUPPRESSOR OF YEAST PROFILIN DELETION"/>
    <property type="match status" value="1"/>
</dbReference>
<dbReference type="GO" id="GO:0006897">
    <property type="term" value="P:endocytosis"/>
    <property type="evidence" value="ECO:0007669"/>
    <property type="project" value="UniProtKB-KW"/>
</dbReference>
<dbReference type="Proteomes" id="UP001278500">
    <property type="component" value="Unassembled WGS sequence"/>
</dbReference>
<gene>
    <name evidence="4" type="ORF">B0H65DRAFT_511814</name>
</gene>
<feature type="compositionally biased region" description="Polar residues" evidence="2">
    <location>
        <begin position="335"/>
        <end position="358"/>
    </location>
</feature>
<organism evidence="4 5">
    <name type="scientific">Neurospora tetraspora</name>
    <dbReference type="NCBI Taxonomy" id="94610"/>
    <lineage>
        <taxon>Eukaryota</taxon>
        <taxon>Fungi</taxon>
        <taxon>Dikarya</taxon>
        <taxon>Ascomycota</taxon>
        <taxon>Pezizomycotina</taxon>
        <taxon>Sordariomycetes</taxon>
        <taxon>Sordariomycetidae</taxon>
        <taxon>Sordariales</taxon>
        <taxon>Sordariaceae</taxon>
        <taxon>Neurospora</taxon>
    </lineage>
</organism>
<evidence type="ECO:0000256" key="2">
    <source>
        <dbReference type="SAM" id="MobiDB-lite"/>
    </source>
</evidence>
<reference evidence="4" key="1">
    <citation type="journal article" date="2023" name="Mol. Phylogenet. Evol.">
        <title>Genome-scale phylogeny and comparative genomics of the fungal order Sordariales.</title>
        <authorList>
            <person name="Hensen N."/>
            <person name="Bonometti L."/>
            <person name="Westerberg I."/>
            <person name="Brannstrom I.O."/>
            <person name="Guillou S."/>
            <person name="Cros-Aarteil S."/>
            <person name="Calhoun S."/>
            <person name="Haridas S."/>
            <person name="Kuo A."/>
            <person name="Mondo S."/>
            <person name="Pangilinan J."/>
            <person name="Riley R."/>
            <person name="LaButti K."/>
            <person name="Andreopoulos B."/>
            <person name="Lipzen A."/>
            <person name="Chen C."/>
            <person name="Yan M."/>
            <person name="Daum C."/>
            <person name="Ng V."/>
            <person name="Clum A."/>
            <person name="Steindorff A."/>
            <person name="Ohm R.A."/>
            <person name="Martin F."/>
            <person name="Silar P."/>
            <person name="Natvig D.O."/>
            <person name="Lalanne C."/>
            <person name="Gautier V."/>
            <person name="Ament-Velasquez S.L."/>
            <person name="Kruys A."/>
            <person name="Hutchinson M.I."/>
            <person name="Powell A.J."/>
            <person name="Barry K."/>
            <person name="Miller A.N."/>
            <person name="Grigoriev I.V."/>
            <person name="Debuchy R."/>
            <person name="Gladieux P."/>
            <person name="Hiltunen Thoren M."/>
            <person name="Johannesson H."/>
        </authorList>
    </citation>
    <scope>NUCLEOTIDE SEQUENCE</scope>
    <source>
        <strain evidence="4">CBS 560.94</strain>
    </source>
</reference>
<dbReference type="GO" id="GO:0032153">
    <property type="term" value="C:cell division site"/>
    <property type="evidence" value="ECO:0007669"/>
    <property type="project" value="TreeGrafter"/>
</dbReference>
<feature type="region of interest" description="Disordered" evidence="2">
    <location>
        <begin position="837"/>
        <end position="873"/>
    </location>
</feature>
<dbReference type="Gene3D" id="1.20.1270.60">
    <property type="entry name" value="Arfaptin homology (AH) domain/BAR domain"/>
    <property type="match status" value="1"/>
</dbReference>
<dbReference type="GO" id="GO:0030139">
    <property type="term" value="C:endocytic vesicle"/>
    <property type="evidence" value="ECO:0007669"/>
    <property type="project" value="TreeGrafter"/>
</dbReference>
<dbReference type="EMBL" id="JAUEPP010000008">
    <property type="protein sequence ID" value="KAK3337855.1"/>
    <property type="molecule type" value="Genomic_DNA"/>
</dbReference>
<feature type="compositionally biased region" description="Basic and acidic residues" evidence="2">
    <location>
        <begin position="365"/>
        <end position="376"/>
    </location>
</feature>
<dbReference type="GeneID" id="87865679"/>
<dbReference type="InterPro" id="IPR028565">
    <property type="entry name" value="MHD"/>
</dbReference>
<dbReference type="GO" id="GO:0032185">
    <property type="term" value="P:septin cytoskeleton organization"/>
    <property type="evidence" value="ECO:0007669"/>
    <property type="project" value="TreeGrafter"/>
</dbReference>
<dbReference type="GO" id="GO:0005886">
    <property type="term" value="C:plasma membrane"/>
    <property type="evidence" value="ECO:0007669"/>
    <property type="project" value="TreeGrafter"/>
</dbReference>
<evidence type="ECO:0000256" key="1">
    <source>
        <dbReference type="ARBA" id="ARBA00022583"/>
    </source>
</evidence>
<feature type="region of interest" description="Disordered" evidence="2">
    <location>
        <begin position="246"/>
        <end position="444"/>
    </location>
</feature>
<feature type="compositionally biased region" description="Polar residues" evidence="2">
    <location>
        <begin position="387"/>
        <end position="411"/>
    </location>
</feature>
<dbReference type="Pfam" id="PF10291">
    <property type="entry name" value="muHD"/>
    <property type="match status" value="1"/>
</dbReference>
<evidence type="ECO:0000313" key="5">
    <source>
        <dbReference type="Proteomes" id="UP001278500"/>
    </source>
</evidence>
<dbReference type="InterPro" id="IPR049609">
    <property type="entry name" value="Syp1-like_MHD"/>
</dbReference>
<feature type="compositionally biased region" description="Low complexity" evidence="2">
    <location>
        <begin position="530"/>
        <end position="550"/>
    </location>
</feature>
<dbReference type="InterPro" id="IPR001060">
    <property type="entry name" value="FCH_dom"/>
</dbReference>
<dbReference type="CDD" id="cd07650">
    <property type="entry name" value="F-BAR_Syp1p_like"/>
    <property type="match status" value="1"/>
</dbReference>
<dbReference type="PROSITE" id="PS51072">
    <property type="entry name" value="MHD"/>
    <property type="match status" value="1"/>
</dbReference>
<feature type="compositionally biased region" description="Basic and acidic residues" evidence="2">
    <location>
        <begin position="277"/>
        <end position="297"/>
    </location>
</feature>
<sequence length="889" mass="96975">MTTPTMDDLSRAEYPAMLASLQPNQAVQIFSDRVKRISKVNQEIADWLQERRKVEEQYVAGLRKLLLFKVPNAASELGVFQAPWDKILSSTDGIAASHQLYAQRIDVDVEQPLRSFQSRKEMQNINTINSNLQMMAKELDDAAEKSEKLSKKGGKANSQKVDAAASRLEAASQQWESQAPFIFETLQALDEQRTNHLRDVLTQFQTHEVDQATRTQAAAEEVLNTMLEVNTGLEIHNFVNKVTAGRPKFERRTTTARQSSSAGGGSPAVGPPPGTPLRDDDGMSQHSGFRDQSDSKLRSRIGTMLGRRRQSIHGGFGQLGPPKGLGSFTRGLGSSHGQTLSPRGSSHNLAESQHNRLSSLAERPSTSDERVKRDNINDFLHNGGTNGFNSGDRQAESSQPRPTSNNLTNGTAEDIFDAAPSVPPASTQQSQSQEEPAKDAEGYTIPQYSHDPIAEAQREAAAEEPDHLFKLNIQNEPIAEEDQDAKQAALSNVAHTLTAMGLPNRKAGTVRGRRDVRHTMYMPAMPAMPVPEHSESPFPSSPSLPATASSIIRPTPPTTLGSEPSRASHASDNQSIRSGTSYGGGSAYGGIAHLKHQDIHGSDFGPGLHSSIIETVSALFQDGEAKSVKVTGEIALSYKSDPHSLHTDNQVIRLNHFARLESIGPNRLFVTSDATSPDEFTINTSHLTTVSTPAFTYRVHAENDTALVSSHCPITINPVWKPQGDKLGLLLQYRLNPSVTLQRPIVLHNVTFVATYEGARASGVQTKPTGTHLKDKHLVYWRIPELTLTEDWAKIICRVIGEQNAEPQPGHIEVRWEYTAPAAAEVGSGISVSRLVEGKGKEKAEEQSEEEDPFADDKGPISPPLGKDGRTWANVPLSMKLSGGKYEAK</sequence>
<dbReference type="RefSeq" id="XP_062677306.1">
    <property type="nucleotide sequence ID" value="XM_062828525.1"/>
</dbReference>